<accession>A0ABQ3ZAS9</accession>
<reference evidence="2 3" key="1">
    <citation type="submission" date="2021-01" db="EMBL/GenBank/DDBJ databases">
        <title>Whole genome shotgun sequence of Actinoplanes durhamensis NBRC 14914.</title>
        <authorList>
            <person name="Komaki H."/>
            <person name="Tamura T."/>
        </authorList>
    </citation>
    <scope>NUCLEOTIDE SEQUENCE [LARGE SCALE GENOMIC DNA]</scope>
    <source>
        <strain evidence="2 3">NBRC 14914</strain>
    </source>
</reference>
<evidence type="ECO:0000313" key="3">
    <source>
        <dbReference type="Proteomes" id="UP000637628"/>
    </source>
</evidence>
<dbReference type="Proteomes" id="UP000637628">
    <property type="component" value="Unassembled WGS sequence"/>
</dbReference>
<proteinExistence type="predicted"/>
<keyword evidence="1" id="KW-0812">Transmembrane</keyword>
<keyword evidence="1" id="KW-1133">Transmembrane helix</keyword>
<feature type="transmembrane region" description="Helical" evidence="1">
    <location>
        <begin position="52"/>
        <end position="74"/>
    </location>
</feature>
<gene>
    <name evidence="2" type="ORF">Adu01nite_79940</name>
</gene>
<protein>
    <submittedName>
        <fullName evidence="2">Uncharacterized protein</fullName>
    </submittedName>
</protein>
<evidence type="ECO:0000256" key="1">
    <source>
        <dbReference type="SAM" id="Phobius"/>
    </source>
</evidence>
<keyword evidence="3" id="KW-1185">Reference proteome</keyword>
<evidence type="ECO:0000313" key="2">
    <source>
        <dbReference type="EMBL" id="GIE06644.1"/>
    </source>
</evidence>
<organism evidence="2 3">
    <name type="scientific">Paractinoplanes durhamensis</name>
    <dbReference type="NCBI Taxonomy" id="113563"/>
    <lineage>
        <taxon>Bacteria</taxon>
        <taxon>Bacillati</taxon>
        <taxon>Actinomycetota</taxon>
        <taxon>Actinomycetes</taxon>
        <taxon>Micromonosporales</taxon>
        <taxon>Micromonosporaceae</taxon>
        <taxon>Paractinoplanes</taxon>
    </lineage>
</organism>
<sequence length="78" mass="8483">MTRSFDGAVPTAPHNVLARSTISNSKNLRCGARHTRLPEIDRVPRMGAIKPWHLLCCLVVVLALGAITAAIIAAQRRK</sequence>
<name>A0ABQ3ZAS9_9ACTN</name>
<keyword evidence="1" id="KW-0472">Membrane</keyword>
<dbReference type="EMBL" id="BOML01000066">
    <property type="protein sequence ID" value="GIE06644.1"/>
    <property type="molecule type" value="Genomic_DNA"/>
</dbReference>
<comment type="caution">
    <text evidence="2">The sequence shown here is derived from an EMBL/GenBank/DDBJ whole genome shotgun (WGS) entry which is preliminary data.</text>
</comment>
<dbReference type="RefSeq" id="WP_379134005.1">
    <property type="nucleotide sequence ID" value="NZ_JBHTFU010000001.1"/>
</dbReference>